<keyword evidence="2" id="KW-1185">Reference proteome</keyword>
<dbReference type="EMBL" id="CM042883">
    <property type="protein sequence ID" value="KAI4377237.1"/>
    <property type="molecule type" value="Genomic_DNA"/>
</dbReference>
<gene>
    <name evidence="1" type="ORF">MLD38_014902</name>
</gene>
<dbReference type="Proteomes" id="UP001057402">
    <property type="component" value="Chromosome 4"/>
</dbReference>
<proteinExistence type="predicted"/>
<evidence type="ECO:0000313" key="1">
    <source>
        <dbReference type="EMBL" id="KAI4377237.1"/>
    </source>
</evidence>
<name>A0ACB9RFN4_9MYRT</name>
<accession>A0ACB9RFN4</accession>
<organism evidence="1 2">
    <name type="scientific">Melastoma candidum</name>
    <dbReference type="NCBI Taxonomy" id="119954"/>
    <lineage>
        <taxon>Eukaryota</taxon>
        <taxon>Viridiplantae</taxon>
        <taxon>Streptophyta</taxon>
        <taxon>Embryophyta</taxon>
        <taxon>Tracheophyta</taxon>
        <taxon>Spermatophyta</taxon>
        <taxon>Magnoliopsida</taxon>
        <taxon>eudicotyledons</taxon>
        <taxon>Gunneridae</taxon>
        <taxon>Pentapetalae</taxon>
        <taxon>rosids</taxon>
        <taxon>malvids</taxon>
        <taxon>Myrtales</taxon>
        <taxon>Melastomataceae</taxon>
        <taxon>Melastomatoideae</taxon>
        <taxon>Melastomateae</taxon>
        <taxon>Melastoma</taxon>
    </lineage>
</organism>
<evidence type="ECO:0000313" key="2">
    <source>
        <dbReference type="Proteomes" id="UP001057402"/>
    </source>
</evidence>
<protein>
    <submittedName>
        <fullName evidence="1">Uncharacterized protein</fullName>
    </submittedName>
</protein>
<reference evidence="2" key="1">
    <citation type="journal article" date="2023" name="Front. Plant Sci.">
        <title>Chromosomal-level genome assembly of Melastoma candidum provides insights into trichome evolution.</title>
        <authorList>
            <person name="Zhong Y."/>
            <person name="Wu W."/>
            <person name="Sun C."/>
            <person name="Zou P."/>
            <person name="Liu Y."/>
            <person name="Dai S."/>
            <person name="Zhou R."/>
        </authorList>
    </citation>
    <scope>NUCLEOTIDE SEQUENCE [LARGE SCALE GENOMIC DNA]</scope>
</reference>
<sequence>MDNSCSLRKLRGCSFIFLSALVVVLFPGVVVGGGNFNNDVEITWGDGRAKVAESGDQLTLSLDQGSGSGFQSKETYMFGKIAMQMKLVPGNSAGTATTFYLQSEGPEWDEIDFEFLGNVTGQPYLVHTNVYTQGQGSREQQFRLWFDPTADFHNYSVLWNPHTIIFYVENTPIREFPNLEARGVQFPKDKPMRVHSTIFNADDWATRGGLVKTDWSQAPFVASYRNFEANACVWSGGTSTSTPCGSDSEGWFTARMEPEGLQKMGEFQRQFMTYNYCNDHNRFAGGFPPECSVQ</sequence>
<comment type="caution">
    <text evidence="1">The sequence shown here is derived from an EMBL/GenBank/DDBJ whole genome shotgun (WGS) entry which is preliminary data.</text>
</comment>